<name>A0A8H5AYE3_9AGAR</name>
<evidence type="ECO:0008006" key="5">
    <source>
        <dbReference type="Google" id="ProtNLM"/>
    </source>
</evidence>
<evidence type="ECO:0000313" key="3">
    <source>
        <dbReference type="EMBL" id="KAF5312976.1"/>
    </source>
</evidence>
<gene>
    <name evidence="3" type="ORF">D9619_002773</name>
</gene>
<evidence type="ECO:0000313" key="4">
    <source>
        <dbReference type="Proteomes" id="UP000567179"/>
    </source>
</evidence>
<feature type="chain" id="PRO_5034964605" description="Secreted protein" evidence="2">
    <location>
        <begin position="23"/>
        <end position="105"/>
    </location>
</feature>
<feature type="signal peptide" evidence="2">
    <location>
        <begin position="1"/>
        <end position="22"/>
    </location>
</feature>
<proteinExistence type="predicted"/>
<dbReference type="Proteomes" id="UP000567179">
    <property type="component" value="Unassembled WGS sequence"/>
</dbReference>
<organism evidence="3 4">
    <name type="scientific">Psilocybe cf. subviscida</name>
    <dbReference type="NCBI Taxonomy" id="2480587"/>
    <lineage>
        <taxon>Eukaryota</taxon>
        <taxon>Fungi</taxon>
        <taxon>Dikarya</taxon>
        <taxon>Basidiomycota</taxon>
        <taxon>Agaricomycotina</taxon>
        <taxon>Agaricomycetes</taxon>
        <taxon>Agaricomycetidae</taxon>
        <taxon>Agaricales</taxon>
        <taxon>Agaricineae</taxon>
        <taxon>Strophariaceae</taxon>
        <taxon>Psilocybe</taxon>
    </lineage>
</organism>
<accession>A0A8H5AYE3</accession>
<feature type="region of interest" description="Disordered" evidence="1">
    <location>
        <begin position="56"/>
        <end position="85"/>
    </location>
</feature>
<reference evidence="3 4" key="1">
    <citation type="journal article" date="2020" name="ISME J.">
        <title>Uncovering the hidden diversity of litter-decomposition mechanisms in mushroom-forming fungi.</title>
        <authorList>
            <person name="Floudas D."/>
            <person name="Bentzer J."/>
            <person name="Ahren D."/>
            <person name="Johansson T."/>
            <person name="Persson P."/>
            <person name="Tunlid A."/>
        </authorList>
    </citation>
    <scope>NUCLEOTIDE SEQUENCE [LARGE SCALE GENOMIC DNA]</scope>
    <source>
        <strain evidence="3 4">CBS 101986</strain>
    </source>
</reference>
<comment type="caution">
    <text evidence="3">The sequence shown here is derived from an EMBL/GenBank/DDBJ whole genome shotgun (WGS) entry which is preliminary data.</text>
</comment>
<evidence type="ECO:0000256" key="1">
    <source>
        <dbReference type="SAM" id="MobiDB-lite"/>
    </source>
</evidence>
<sequence>MQGARLTLATGFRSLLLLEALGSELEAVLDKLLLDLGVVDGGRGVLGRFVCGHGRHVRDGGGDRGQTNGPIPHPHRHPGRPRRVTVTPPRAKLIGYLSPDCRMPV</sequence>
<feature type="compositionally biased region" description="Basic residues" evidence="1">
    <location>
        <begin position="73"/>
        <end position="83"/>
    </location>
</feature>
<dbReference type="AlphaFoldDB" id="A0A8H5AYE3"/>
<keyword evidence="4" id="KW-1185">Reference proteome</keyword>
<protein>
    <recommendedName>
        <fullName evidence="5">Secreted protein</fullName>
    </recommendedName>
</protein>
<keyword evidence="2" id="KW-0732">Signal</keyword>
<evidence type="ECO:0000256" key="2">
    <source>
        <dbReference type="SAM" id="SignalP"/>
    </source>
</evidence>
<dbReference type="EMBL" id="JAACJJ010000056">
    <property type="protein sequence ID" value="KAF5312976.1"/>
    <property type="molecule type" value="Genomic_DNA"/>
</dbReference>